<evidence type="ECO:0000313" key="3">
    <source>
        <dbReference type="EMBL" id="RJP60854.1"/>
    </source>
</evidence>
<evidence type="ECO:0000313" key="4">
    <source>
        <dbReference type="Proteomes" id="UP000266426"/>
    </source>
</evidence>
<evidence type="ECO:0000256" key="2">
    <source>
        <dbReference type="SAM" id="SignalP"/>
    </source>
</evidence>
<name>A0A3A4R431_9BACT</name>
<feature type="signal peptide" evidence="2">
    <location>
        <begin position="1"/>
        <end position="22"/>
    </location>
</feature>
<evidence type="ECO:0008006" key="5">
    <source>
        <dbReference type="Google" id="ProtNLM"/>
    </source>
</evidence>
<dbReference type="EMBL" id="QZJZ01000021">
    <property type="protein sequence ID" value="RJP60854.1"/>
    <property type="molecule type" value="Genomic_DNA"/>
</dbReference>
<accession>A0A3A4R431</accession>
<keyword evidence="1" id="KW-1133">Transmembrane helix</keyword>
<keyword evidence="1" id="KW-0472">Membrane</keyword>
<sequence length="359" mass="39928">MKAHIALITIFVIFCSTALSFAQSEPDQDTMVPFEPGNEAVPIAGGTDTAGSAVDTLLASVNKDDALITVTTSLSKGLITIGDPIVYRIEVRSAENINIEFPDFGDEVGGLIITDYKQEGPLKDKKQTVWRREYTLDVFLTGTYSIPPAKIAYKLDQGDAKQLLTAPLFVTVESIITDDNAALKEIKPPIIPSYAMNRKMTALITGAALGLVGILIGLAIWIRRKKAYVPPPVPPHIIALEALKKLKNQGLIEAGKVKEYYFHVSLILRRYIENRFGLMAPERTTEEFLIDLQKTTVLNVDQKKALAQFLTHCDMVKFARYEPAQEEINAIYDTAVSFVEQTKPLEAEPEEEYYEEEED</sequence>
<gene>
    <name evidence="3" type="ORF">C4541_03275</name>
</gene>
<keyword evidence="1" id="KW-0812">Transmembrane</keyword>
<protein>
    <recommendedName>
        <fullName evidence="5">Protein BatD</fullName>
    </recommendedName>
</protein>
<keyword evidence="2" id="KW-0732">Signal</keyword>
<dbReference type="AlphaFoldDB" id="A0A3A4R431"/>
<feature type="chain" id="PRO_5017267267" description="Protein BatD" evidence="2">
    <location>
        <begin position="23"/>
        <end position="359"/>
    </location>
</feature>
<feature type="transmembrane region" description="Helical" evidence="1">
    <location>
        <begin position="200"/>
        <end position="222"/>
    </location>
</feature>
<organism evidence="3 4">
    <name type="scientific">Candidatus Auribacter fodinae</name>
    <dbReference type="NCBI Taxonomy" id="2093366"/>
    <lineage>
        <taxon>Bacteria</taxon>
        <taxon>Pseudomonadati</taxon>
        <taxon>Candidatus Auribacterota</taxon>
        <taxon>Candidatus Auribacteria</taxon>
        <taxon>Candidatus Auribacterales</taxon>
        <taxon>Candidatus Auribacteraceae</taxon>
        <taxon>Candidatus Auribacter</taxon>
    </lineage>
</organism>
<proteinExistence type="predicted"/>
<reference evidence="3 4" key="1">
    <citation type="journal article" date="2017" name="ISME J.">
        <title>Energy and carbon metabolisms in a deep terrestrial subsurface fluid microbial community.</title>
        <authorList>
            <person name="Momper L."/>
            <person name="Jungbluth S.P."/>
            <person name="Lee M.D."/>
            <person name="Amend J.P."/>
        </authorList>
    </citation>
    <scope>NUCLEOTIDE SEQUENCE [LARGE SCALE GENOMIC DNA]</scope>
    <source>
        <strain evidence="3">SURF_26</strain>
    </source>
</reference>
<evidence type="ECO:0000256" key="1">
    <source>
        <dbReference type="SAM" id="Phobius"/>
    </source>
</evidence>
<comment type="caution">
    <text evidence="3">The sequence shown here is derived from an EMBL/GenBank/DDBJ whole genome shotgun (WGS) entry which is preliminary data.</text>
</comment>
<dbReference type="Proteomes" id="UP000266426">
    <property type="component" value="Unassembled WGS sequence"/>
</dbReference>